<dbReference type="OrthoDB" id="5832279at2759"/>
<feature type="transmembrane region" description="Helical" evidence="5">
    <location>
        <begin position="228"/>
        <end position="248"/>
    </location>
</feature>
<keyword evidence="4 5" id="KW-0472">Membrane</keyword>
<feature type="transmembrane region" description="Helical" evidence="5">
    <location>
        <begin position="268"/>
        <end position="289"/>
    </location>
</feature>
<sequence>MAIFPLNDTRCSTNEIPSIPEYLSASNKYGITLVTAGTLAVIVVVAMFADTFLYVMKNSSSKVKAHTAFVIGVYPVISLATYFAILVPRSHLIAEAICQGMFMAGMYQLFCLFLAYCDGEAEVVRKVSPAKLSLKVTPLCCFPCCGILPEYKVTKKSVRILRFMVLQLPIFQSLVYLVLIVMWAERESLYRINYLYIQPLIAISILIGIWAMSMLMNIIKTILSDKFIMGKFAVLQLVLLFAKFQGFFARSLVWMDLLPCKPPITPAVYGNLLHNTLMLGEMVMLGALARFLYKRKLPETVDVLTKITTIGSIMAEDIVNNNNNSKIVINSEKQIMGYDNQACDIKL</sequence>
<dbReference type="AlphaFoldDB" id="A0A9P0BED3"/>
<gene>
    <name evidence="6" type="ORF">MELIAE_LOCUS10862</name>
</gene>
<dbReference type="Proteomes" id="UP001154078">
    <property type="component" value="Chromosome 7"/>
</dbReference>
<evidence type="ECO:0008006" key="8">
    <source>
        <dbReference type="Google" id="ProtNLM"/>
    </source>
</evidence>
<organism evidence="6 7">
    <name type="scientific">Brassicogethes aeneus</name>
    <name type="common">Rape pollen beetle</name>
    <name type="synonym">Meligethes aeneus</name>
    <dbReference type="NCBI Taxonomy" id="1431903"/>
    <lineage>
        <taxon>Eukaryota</taxon>
        <taxon>Metazoa</taxon>
        <taxon>Ecdysozoa</taxon>
        <taxon>Arthropoda</taxon>
        <taxon>Hexapoda</taxon>
        <taxon>Insecta</taxon>
        <taxon>Pterygota</taxon>
        <taxon>Neoptera</taxon>
        <taxon>Endopterygota</taxon>
        <taxon>Coleoptera</taxon>
        <taxon>Polyphaga</taxon>
        <taxon>Cucujiformia</taxon>
        <taxon>Nitidulidae</taxon>
        <taxon>Meligethinae</taxon>
        <taxon>Brassicogethes</taxon>
    </lineage>
</organism>
<evidence type="ECO:0000256" key="4">
    <source>
        <dbReference type="ARBA" id="ARBA00023136"/>
    </source>
</evidence>
<feature type="transmembrane region" description="Helical" evidence="5">
    <location>
        <begin position="160"/>
        <end position="184"/>
    </location>
</feature>
<evidence type="ECO:0000313" key="7">
    <source>
        <dbReference type="Proteomes" id="UP001154078"/>
    </source>
</evidence>
<protein>
    <recommendedName>
        <fullName evidence="8">Organic solute transporter alpha-like protein</fullName>
    </recommendedName>
</protein>
<feature type="transmembrane region" description="Helical" evidence="5">
    <location>
        <begin position="93"/>
        <end position="116"/>
    </location>
</feature>
<feature type="transmembrane region" description="Helical" evidence="5">
    <location>
        <begin position="29"/>
        <end position="55"/>
    </location>
</feature>
<dbReference type="Pfam" id="PF03619">
    <property type="entry name" value="Solute_trans_a"/>
    <property type="match status" value="1"/>
</dbReference>
<feature type="transmembrane region" description="Helical" evidence="5">
    <location>
        <begin position="67"/>
        <end position="87"/>
    </location>
</feature>
<keyword evidence="3 5" id="KW-1133">Transmembrane helix</keyword>
<dbReference type="GO" id="GO:0016020">
    <property type="term" value="C:membrane"/>
    <property type="evidence" value="ECO:0007669"/>
    <property type="project" value="UniProtKB-SubCell"/>
</dbReference>
<keyword evidence="2 5" id="KW-0812">Transmembrane</keyword>
<accession>A0A9P0BED3</accession>
<dbReference type="InterPro" id="IPR005178">
    <property type="entry name" value="Ostalpha/TMEM184C"/>
</dbReference>
<evidence type="ECO:0000256" key="3">
    <source>
        <dbReference type="ARBA" id="ARBA00022989"/>
    </source>
</evidence>
<evidence type="ECO:0000256" key="2">
    <source>
        <dbReference type="ARBA" id="ARBA00022692"/>
    </source>
</evidence>
<reference evidence="6" key="1">
    <citation type="submission" date="2021-12" db="EMBL/GenBank/DDBJ databases">
        <authorList>
            <person name="King R."/>
        </authorList>
    </citation>
    <scope>NUCLEOTIDE SEQUENCE</scope>
</reference>
<evidence type="ECO:0000256" key="1">
    <source>
        <dbReference type="ARBA" id="ARBA00004141"/>
    </source>
</evidence>
<name>A0A9P0BED3_BRAAE</name>
<evidence type="ECO:0000256" key="5">
    <source>
        <dbReference type="SAM" id="Phobius"/>
    </source>
</evidence>
<keyword evidence="7" id="KW-1185">Reference proteome</keyword>
<dbReference type="PANTHER" id="PTHR23423">
    <property type="entry name" value="ORGANIC SOLUTE TRANSPORTER-RELATED"/>
    <property type="match status" value="1"/>
</dbReference>
<evidence type="ECO:0000313" key="6">
    <source>
        <dbReference type="EMBL" id="CAH0561297.1"/>
    </source>
</evidence>
<proteinExistence type="predicted"/>
<dbReference type="SMART" id="SM01417">
    <property type="entry name" value="Solute_trans_a"/>
    <property type="match status" value="1"/>
</dbReference>
<dbReference type="EMBL" id="OV121138">
    <property type="protein sequence ID" value="CAH0561297.1"/>
    <property type="molecule type" value="Genomic_DNA"/>
</dbReference>
<comment type="subcellular location">
    <subcellularLocation>
        <location evidence="1">Membrane</location>
        <topology evidence="1">Multi-pass membrane protein</topology>
    </subcellularLocation>
</comment>
<feature type="transmembrane region" description="Helical" evidence="5">
    <location>
        <begin position="196"/>
        <end position="216"/>
    </location>
</feature>